<name>A0A0G3G0J3_9GAMM</name>
<evidence type="ECO:0000256" key="1">
    <source>
        <dbReference type="SAM" id="MobiDB-lite"/>
    </source>
</evidence>
<dbReference type="EMBL" id="CP011367">
    <property type="protein sequence ID" value="AKJ94713.1"/>
    <property type="molecule type" value="Genomic_DNA"/>
</dbReference>
<keyword evidence="2" id="KW-0472">Membrane</keyword>
<gene>
    <name evidence="3" type="ORF">TVD_04690</name>
</gene>
<organism evidence="3 4">
    <name type="scientific">Thioalkalivibrio versutus</name>
    <dbReference type="NCBI Taxonomy" id="106634"/>
    <lineage>
        <taxon>Bacteria</taxon>
        <taxon>Pseudomonadati</taxon>
        <taxon>Pseudomonadota</taxon>
        <taxon>Gammaproteobacteria</taxon>
        <taxon>Chromatiales</taxon>
        <taxon>Ectothiorhodospiraceae</taxon>
        <taxon>Thioalkalivibrio</taxon>
    </lineage>
</organism>
<dbReference type="OrthoDB" id="8756620at2"/>
<reference evidence="3 4" key="1">
    <citation type="submission" date="2015-04" db="EMBL/GenBank/DDBJ databases">
        <title>Complete Sequence for the Genome of the Thioalkalivibrio versutus D301.</title>
        <authorList>
            <person name="Mu T."/>
            <person name="Zhou J."/>
            <person name="Xu X."/>
        </authorList>
    </citation>
    <scope>NUCLEOTIDE SEQUENCE [LARGE SCALE GENOMIC DNA]</scope>
    <source>
        <strain evidence="3 4">D301</strain>
    </source>
</reference>
<evidence type="ECO:0008006" key="5">
    <source>
        <dbReference type="Google" id="ProtNLM"/>
    </source>
</evidence>
<evidence type="ECO:0000256" key="2">
    <source>
        <dbReference type="SAM" id="Phobius"/>
    </source>
</evidence>
<keyword evidence="4" id="KW-1185">Reference proteome</keyword>
<feature type="transmembrane region" description="Helical" evidence="2">
    <location>
        <begin position="21"/>
        <end position="42"/>
    </location>
</feature>
<dbReference type="AlphaFoldDB" id="A0A0G3G0J3"/>
<dbReference type="PATRIC" id="fig|106634.4.peg.958"/>
<evidence type="ECO:0000313" key="4">
    <source>
        <dbReference type="Proteomes" id="UP000064201"/>
    </source>
</evidence>
<dbReference type="Proteomes" id="UP000064201">
    <property type="component" value="Chromosome"/>
</dbReference>
<sequence>MRVPHYRASRFDAPDEEPMGPLANLADIMLVFAVGLMVVMAASGGGLEPASGGAEIEPGREIPDPPEGAGEAGAGYESMGQVYRDPETGRMILIGE</sequence>
<keyword evidence="2" id="KW-0812">Transmembrane</keyword>
<proteinExistence type="predicted"/>
<dbReference type="RefSeq" id="WP_047250940.1">
    <property type="nucleotide sequence ID" value="NZ_CP011367.1"/>
</dbReference>
<evidence type="ECO:0000313" key="3">
    <source>
        <dbReference type="EMBL" id="AKJ94713.1"/>
    </source>
</evidence>
<feature type="region of interest" description="Disordered" evidence="1">
    <location>
        <begin position="50"/>
        <end position="81"/>
    </location>
</feature>
<dbReference type="STRING" id="106634.TVD_04690"/>
<dbReference type="KEGG" id="tvr:TVD_04690"/>
<keyword evidence="2" id="KW-1133">Transmembrane helix</keyword>
<protein>
    <recommendedName>
        <fullName evidence="5">DUF2149 domain-containing protein</fullName>
    </recommendedName>
</protein>
<accession>A0A0G3G0J3</accession>